<evidence type="ECO:0000256" key="1">
    <source>
        <dbReference type="SAM" id="MobiDB-lite"/>
    </source>
</evidence>
<comment type="caution">
    <text evidence="3">The sequence shown here is derived from an EMBL/GenBank/DDBJ whole genome shotgun (WGS) entry which is preliminary data.</text>
</comment>
<evidence type="ECO:0000256" key="2">
    <source>
        <dbReference type="SAM" id="Phobius"/>
    </source>
</evidence>
<feature type="compositionally biased region" description="Polar residues" evidence="1">
    <location>
        <begin position="205"/>
        <end position="242"/>
    </location>
</feature>
<gene>
    <name evidence="3" type="ORF">BCR35DRAFT_334952</name>
</gene>
<evidence type="ECO:0000313" key="3">
    <source>
        <dbReference type="EMBL" id="ORY61184.1"/>
    </source>
</evidence>
<keyword evidence="2" id="KW-1133">Transmembrane helix</keyword>
<evidence type="ECO:0000313" key="4">
    <source>
        <dbReference type="Proteomes" id="UP000193467"/>
    </source>
</evidence>
<protein>
    <submittedName>
        <fullName evidence="3">Uncharacterized protein</fullName>
    </submittedName>
</protein>
<dbReference type="Proteomes" id="UP000193467">
    <property type="component" value="Unassembled WGS sequence"/>
</dbReference>
<feature type="compositionally biased region" description="Low complexity" evidence="1">
    <location>
        <begin position="154"/>
        <end position="171"/>
    </location>
</feature>
<feature type="compositionally biased region" description="Polar residues" evidence="1">
    <location>
        <begin position="188"/>
        <end position="198"/>
    </location>
</feature>
<feature type="transmembrane region" description="Helical" evidence="2">
    <location>
        <begin position="53"/>
        <end position="73"/>
    </location>
</feature>
<keyword evidence="2" id="KW-0812">Transmembrane</keyword>
<dbReference type="EMBL" id="MCGR01000072">
    <property type="protein sequence ID" value="ORY61184.1"/>
    <property type="molecule type" value="Genomic_DNA"/>
</dbReference>
<name>A0A1Y2DPV4_9BASI</name>
<feature type="compositionally biased region" description="Pro residues" evidence="1">
    <location>
        <begin position="247"/>
        <end position="263"/>
    </location>
</feature>
<keyword evidence="4" id="KW-1185">Reference proteome</keyword>
<feature type="region of interest" description="Disordered" evidence="1">
    <location>
        <begin position="83"/>
        <end position="283"/>
    </location>
</feature>
<reference evidence="3 4" key="1">
    <citation type="submission" date="2016-07" db="EMBL/GenBank/DDBJ databases">
        <title>Pervasive Adenine N6-methylation of Active Genes in Fungi.</title>
        <authorList>
            <consortium name="DOE Joint Genome Institute"/>
            <person name="Mondo S.J."/>
            <person name="Dannebaum R.O."/>
            <person name="Kuo R.C."/>
            <person name="Labutti K."/>
            <person name="Haridas S."/>
            <person name="Kuo A."/>
            <person name="Salamov A."/>
            <person name="Ahrendt S.R."/>
            <person name="Lipzen A."/>
            <person name="Sullivan W."/>
            <person name="Andreopoulos W.B."/>
            <person name="Clum A."/>
            <person name="Lindquist E."/>
            <person name="Daum C."/>
            <person name="Ramamoorthy G.K."/>
            <person name="Gryganskyi A."/>
            <person name="Culley D."/>
            <person name="Magnuson J.K."/>
            <person name="James T.Y."/>
            <person name="O'Malley M.A."/>
            <person name="Stajich J.E."/>
            <person name="Spatafora J.W."/>
            <person name="Visel A."/>
            <person name="Grigoriev I.V."/>
        </authorList>
    </citation>
    <scope>NUCLEOTIDE SEQUENCE [LARGE SCALE GENOMIC DNA]</scope>
    <source>
        <strain evidence="3 4">62-1032</strain>
    </source>
</reference>
<sequence>MAPNKWATEPPAAWFAAHGHRLLRRAEEDGGNFAVRSGNKIKEWVASRDPTGLFVATIIICFVIFISVCALLWETLRKIRKRASGKGWRQLQNDKEERAAFRNPNGGQGMPLGRFYEPRQGQLYDPPRAGASGGGPVMMRQGGMAPPPIPPIPRQYQQGYPQQQQHQQARPTSHPAALEPSGQRPLQPVQTTSASANSDLRDVVYQSTPTPTRENTQMSQSTYLGAESQPNSNRNSLASNDTEPLILPAPPSAPSPAPIPSPPAATSTPVREKSFVGSIASEKAPTIELKRTWTLKSWLPGDKKEEAKAEEKSEGVL</sequence>
<dbReference type="InParanoid" id="A0A1Y2DPV4"/>
<organism evidence="3 4">
    <name type="scientific">Leucosporidium creatinivorum</name>
    <dbReference type="NCBI Taxonomy" id="106004"/>
    <lineage>
        <taxon>Eukaryota</taxon>
        <taxon>Fungi</taxon>
        <taxon>Dikarya</taxon>
        <taxon>Basidiomycota</taxon>
        <taxon>Pucciniomycotina</taxon>
        <taxon>Microbotryomycetes</taxon>
        <taxon>Leucosporidiales</taxon>
        <taxon>Leucosporidium</taxon>
    </lineage>
</organism>
<accession>A0A1Y2DPV4</accession>
<dbReference type="AlphaFoldDB" id="A0A1Y2DPV4"/>
<proteinExistence type="predicted"/>
<keyword evidence="2" id="KW-0472">Membrane</keyword>